<reference evidence="2 3" key="1">
    <citation type="submission" date="2021-03" db="EMBL/GenBank/DDBJ databases">
        <title>Antimicrobial resistance genes in bacteria isolated from Japanese honey, and their potential for conferring macrolide and lincosamide resistance in the American foulbrood pathogen Paenibacillus larvae.</title>
        <authorList>
            <person name="Okamoto M."/>
            <person name="Kumagai M."/>
            <person name="Kanamori H."/>
            <person name="Takamatsu D."/>
        </authorList>
    </citation>
    <scope>NUCLEOTIDE SEQUENCE [LARGE SCALE GENOMIC DNA]</scope>
    <source>
        <strain evidence="2 3">J34TS1</strain>
    </source>
</reference>
<dbReference type="RefSeq" id="WP_212980042.1">
    <property type="nucleotide sequence ID" value="NZ_AP025343.1"/>
</dbReference>
<organism evidence="2 3">
    <name type="scientific">Paenibacillus azoreducens</name>
    <dbReference type="NCBI Taxonomy" id="116718"/>
    <lineage>
        <taxon>Bacteria</taxon>
        <taxon>Bacillati</taxon>
        <taxon>Bacillota</taxon>
        <taxon>Bacilli</taxon>
        <taxon>Bacillales</taxon>
        <taxon>Paenibacillaceae</taxon>
        <taxon>Paenibacillus</taxon>
    </lineage>
</organism>
<accession>A0A920CTV3</accession>
<evidence type="ECO:0000313" key="2">
    <source>
        <dbReference type="EMBL" id="GIO49599.1"/>
    </source>
</evidence>
<comment type="caution">
    <text evidence="2">The sequence shown here is derived from an EMBL/GenBank/DDBJ whole genome shotgun (WGS) entry which is preliminary data.</text>
</comment>
<dbReference type="Proteomes" id="UP000682811">
    <property type="component" value="Unassembled WGS sequence"/>
</dbReference>
<dbReference type="AlphaFoldDB" id="A0A920CTV3"/>
<evidence type="ECO:0000256" key="1">
    <source>
        <dbReference type="SAM" id="MobiDB-lite"/>
    </source>
</evidence>
<sequence>MSEKHADKLLHVQNGVIRHLLYSKVDEQDLINRYRVVVKREVKRDLKVALERLDKQKLVEIVAISPEITESDIETCFEDNRYSRRPNFRLFMLRPHNPQLSSSSFIADHKNNTGVSKMNELLKPITYPNDTIFGLLAIDQTVVNHETVEISLQYQERYNYINPETEQSDFIYELKFGFLWINFDQRFVSISIPTESLVGTISKTLERAFDCFVSPVNITKKIVDSVFSKESMKRTTLSNPDPESGKPSKVTLADSDLGNKVGQLTEFDGYDSPSSVYQEAIDEDGDFFSTLGVNNDKGKIYLTRQLKASEMRRWGIWRIGQIMNYINSIQENGEIDDKFESFGLDEDPDLVAFTTTNDEKKVILEVIKAVVTCKVKKIDSFKLHDLNVDKIVGSLKKHTITHFYPYCDSCDHYTDITCNHCGNTDLLTVSVKRGQAPKVICSFCYTELQQDNVRCLMDHKVRIDSWYDGVVINPKSTIVELTEKIISKYFPDEGFSHEEESFYLQNNVVHYSSRVSSKVMFKVRELQQFKPVWDRRITPKRREELAEVLSLLREKCSKHSVDACQACQHEKSVRCIMKPFVTFTDHKLHPHHGQEYGDISFTIQMLGMDDAVFVGIAKSYEKKPIKPTDTKAYEMLQQFVYKCKDTTVNVLGIVVAGELEQGFVAVLQDLAGRYKKKVVMWTYEELMLVVDFAIKKYDLSISEVVEELKADKVKRKRKPVS</sequence>
<proteinExistence type="predicted"/>
<dbReference type="EMBL" id="BORT01000023">
    <property type="protein sequence ID" value="GIO49599.1"/>
    <property type="molecule type" value="Genomic_DNA"/>
</dbReference>
<evidence type="ECO:0000313" key="3">
    <source>
        <dbReference type="Proteomes" id="UP000682811"/>
    </source>
</evidence>
<keyword evidence="3" id="KW-1185">Reference proteome</keyword>
<name>A0A920CTV3_9BACL</name>
<feature type="region of interest" description="Disordered" evidence="1">
    <location>
        <begin position="233"/>
        <end position="252"/>
    </location>
</feature>
<protein>
    <recommendedName>
        <fullName evidence="4">Thaumarchaeal output domain-containing protein</fullName>
    </recommendedName>
</protein>
<gene>
    <name evidence="2" type="ORF">J34TS1_43640</name>
</gene>
<evidence type="ECO:0008006" key="4">
    <source>
        <dbReference type="Google" id="ProtNLM"/>
    </source>
</evidence>